<accession>A0A1F7HGX1</accession>
<evidence type="ECO:0000256" key="1">
    <source>
        <dbReference type="SAM" id="MobiDB-lite"/>
    </source>
</evidence>
<proteinExistence type="predicted"/>
<organism evidence="2 3">
    <name type="scientific">Candidatus Roizmanbacteria bacterium RIFCSPHIGHO2_02_FULL_43_11</name>
    <dbReference type="NCBI Taxonomy" id="1802043"/>
    <lineage>
        <taxon>Bacteria</taxon>
        <taxon>Candidatus Roizmaniibacteriota</taxon>
    </lineage>
</organism>
<evidence type="ECO:0000313" key="2">
    <source>
        <dbReference type="EMBL" id="OGK30323.1"/>
    </source>
</evidence>
<reference evidence="2 3" key="1">
    <citation type="journal article" date="2016" name="Nat. Commun.">
        <title>Thousands of microbial genomes shed light on interconnected biogeochemical processes in an aquifer system.</title>
        <authorList>
            <person name="Anantharaman K."/>
            <person name="Brown C.T."/>
            <person name="Hug L.A."/>
            <person name="Sharon I."/>
            <person name="Castelle C.J."/>
            <person name="Probst A.J."/>
            <person name="Thomas B.C."/>
            <person name="Singh A."/>
            <person name="Wilkins M.J."/>
            <person name="Karaoz U."/>
            <person name="Brodie E.L."/>
            <person name="Williams K.H."/>
            <person name="Hubbard S.S."/>
            <person name="Banfield J.F."/>
        </authorList>
    </citation>
    <scope>NUCLEOTIDE SEQUENCE [LARGE SCALE GENOMIC DNA]</scope>
</reference>
<name>A0A1F7HGX1_9BACT</name>
<dbReference type="AlphaFoldDB" id="A0A1F7HGX1"/>
<feature type="compositionally biased region" description="Basic and acidic residues" evidence="1">
    <location>
        <begin position="91"/>
        <end position="103"/>
    </location>
</feature>
<dbReference type="Proteomes" id="UP000178098">
    <property type="component" value="Unassembled WGS sequence"/>
</dbReference>
<feature type="region of interest" description="Disordered" evidence="1">
    <location>
        <begin position="76"/>
        <end position="107"/>
    </location>
</feature>
<comment type="caution">
    <text evidence="2">The sequence shown here is derived from an EMBL/GenBank/DDBJ whole genome shotgun (WGS) entry which is preliminary data.</text>
</comment>
<protein>
    <submittedName>
        <fullName evidence="2">Uncharacterized protein</fullName>
    </submittedName>
</protein>
<gene>
    <name evidence="2" type="ORF">A3D08_03610</name>
</gene>
<sequence length="303" mass="34626">MDLCQLLLITPTLYLADQASKREKQKLAQYSDREKTTAGVIDELDRSTAALKTSIQNNTLYSAEITKKLLAPLELYERNRDQNPKRNKATQKREHYEEGREDASSIGSFDITNPEAFSIDVDDELSPALVAEYLSTDFTLVVRSDIDQESRLDTSISYHEIVHAYQDYRLKSRVASGDSQAMRTYMSLREKTADSDERLIISNEEEAYIMQMYVLNILSQGRLEQEARSGTLTADSYMDLFHVQPSERSMLDFFLAVADAMYDSSTTIDTVSPIFRQYMVDHHRRAGRVPYDITPSGDIRIIP</sequence>
<evidence type="ECO:0000313" key="3">
    <source>
        <dbReference type="Proteomes" id="UP000178098"/>
    </source>
</evidence>
<dbReference type="EMBL" id="MFZT01000029">
    <property type="protein sequence ID" value="OGK30323.1"/>
    <property type="molecule type" value="Genomic_DNA"/>
</dbReference>